<dbReference type="SMART" id="SM00050">
    <property type="entry name" value="DISIN"/>
    <property type="match status" value="1"/>
</dbReference>
<dbReference type="Gene3D" id="4.10.70.30">
    <property type="match status" value="1"/>
</dbReference>
<dbReference type="GO" id="GO:0007219">
    <property type="term" value="P:Notch signaling pathway"/>
    <property type="evidence" value="ECO:0007669"/>
    <property type="project" value="TreeGrafter"/>
</dbReference>
<feature type="domain" description="Disintegrin" evidence="5">
    <location>
        <begin position="425"/>
        <end position="517"/>
    </location>
</feature>
<feature type="domain" description="Peptidase M12B" evidence="6">
    <location>
        <begin position="179"/>
        <end position="427"/>
    </location>
</feature>
<keyword evidence="1" id="KW-0677">Repeat</keyword>
<keyword evidence="3" id="KW-0479">Metal-binding</keyword>
<evidence type="ECO:0000256" key="3">
    <source>
        <dbReference type="PROSITE-ProRule" id="PRU00276"/>
    </source>
</evidence>
<feature type="transmembrane region" description="Helical" evidence="4">
    <location>
        <begin position="1113"/>
        <end position="1133"/>
    </location>
</feature>
<evidence type="ECO:0000256" key="4">
    <source>
        <dbReference type="SAM" id="Phobius"/>
    </source>
</evidence>
<dbReference type="Pfam" id="PF16698">
    <property type="entry name" value="ADAM17_MPD"/>
    <property type="match status" value="1"/>
</dbReference>
<evidence type="ECO:0000313" key="8">
    <source>
        <dbReference type="WBParaSite" id="Hba_21572"/>
    </source>
</evidence>
<dbReference type="FunFam" id="4.10.70.10:FF:000003">
    <property type="entry name" value="Disintegrin and metalloproteinase domain-containing protein 17"/>
    <property type="match status" value="1"/>
</dbReference>
<reference evidence="8" key="1">
    <citation type="submission" date="2016-11" db="UniProtKB">
        <authorList>
            <consortium name="WormBaseParasite"/>
        </authorList>
    </citation>
    <scope>IDENTIFICATION</scope>
</reference>
<feature type="transmembrane region" description="Helical" evidence="4">
    <location>
        <begin position="1168"/>
        <end position="1189"/>
    </location>
</feature>
<dbReference type="InterPro" id="IPR001330">
    <property type="entry name" value="Prenyltrans"/>
</dbReference>
<accession>A0A1I7XW17</accession>
<dbReference type="Gene3D" id="1.50.10.20">
    <property type="match status" value="2"/>
</dbReference>
<dbReference type="PANTHER" id="PTHR45702">
    <property type="entry name" value="ADAM10/ADAM17 METALLOPEPTIDASE FAMILY MEMBER"/>
    <property type="match status" value="1"/>
</dbReference>
<dbReference type="PANTHER" id="PTHR45702:SF6">
    <property type="entry name" value="DISINTEGRIN AND METALLOPROTEINASE DOMAIN-CONTAINING PROTEIN 17"/>
    <property type="match status" value="1"/>
</dbReference>
<dbReference type="GO" id="GO:0004222">
    <property type="term" value="F:metalloendopeptidase activity"/>
    <property type="evidence" value="ECO:0007669"/>
    <property type="project" value="InterPro"/>
</dbReference>
<dbReference type="InterPro" id="IPR024079">
    <property type="entry name" value="MetalloPept_cat_dom_sf"/>
</dbReference>
<keyword evidence="4" id="KW-1133">Transmembrane helix</keyword>
<dbReference type="InterPro" id="IPR001590">
    <property type="entry name" value="Peptidase_M12B"/>
</dbReference>
<evidence type="ECO:0000256" key="2">
    <source>
        <dbReference type="ARBA" id="ARBA00023157"/>
    </source>
</evidence>
<dbReference type="Pfam" id="PF13574">
    <property type="entry name" value="Reprolysin_2"/>
    <property type="match status" value="1"/>
</dbReference>
<dbReference type="GO" id="GO:0006509">
    <property type="term" value="P:membrane protein ectodomain proteolysis"/>
    <property type="evidence" value="ECO:0007669"/>
    <property type="project" value="TreeGrafter"/>
</dbReference>
<dbReference type="SUPFAM" id="SSF48239">
    <property type="entry name" value="Terpenoid cyclases/Protein prenyltransferases"/>
    <property type="match status" value="1"/>
</dbReference>
<keyword evidence="2" id="KW-1015">Disulfide bond</keyword>
<evidence type="ECO:0000256" key="1">
    <source>
        <dbReference type="ARBA" id="ARBA00022737"/>
    </source>
</evidence>
<name>A0A1I7XW17_HETBA</name>
<dbReference type="Gene3D" id="3.40.390.10">
    <property type="entry name" value="Collagenase (Catalytic Domain)"/>
    <property type="match status" value="1"/>
</dbReference>
<feature type="active site" evidence="3">
    <location>
        <position position="365"/>
    </location>
</feature>
<keyword evidence="4" id="KW-0812">Transmembrane</keyword>
<keyword evidence="4" id="KW-0472">Membrane</keyword>
<organism evidence="7 8">
    <name type="scientific">Heterorhabditis bacteriophora</name>
    <name type="common">Entomopathogenic nematode worm</name>
    <dbReference type="NCBI Taxonomy" id="37862"/>
    <lineage>
        <taxon>Eukaryota</taxon>
        <taxon>Metazoa</taxon>
        <taxon>Ecdysozoa</taxon>
        <taxon>Nematoda</taxon>
        <taxon>Chromadorea</taxon>
        <taxon>Rhabditida</taxon>
        <taxon>Rhabditina</taxon>
        <taxon>Rhabditomorpha</taxon>
        <taxon>Strongyloidea</taxon>
        <taxon>Heterorhabditidae</taxon>
        <taxon>Heterorhabditis</taxon>
    </lineage>
</organism>
<dbReference type="WBParaSite" id="Hba_21572">
    <property type="protein sequence ID" value="Hba_21572"/>
    <property type="gene ID" value="Hba_21572"/>
</dbReference>
<dbReference type="SUPFAM" id="SSF57552">
    <property type="entry name" value="Blood coagulation inhibitor (disintegrin)"/>
    <property type="match status" value="1"/>
</dbReference>
<feature type="binding site" evidence="3">
    <location>
        <position position="364"/>
    </location>
    <ligand>
        <name>Zn(2+)</name>
        <dbReference type="ChEBI" id="CHEBI:29105"/>
        <note>catalytic</note>
    </ligand>
</feature>
<dbReference type="Gene3D" id="4.10.70.10">
    <property type="entry name" value="Disintegrin domain"/>
    <property type="match status" value="1"/>
</dbReference>
<evidence type="ECO:0000259" key="5">
    <source>
        <dbReference type="PROSITE" id="PS50214"/>
    </source>
</evidence>
<proteinExistence type="predicted"/>
<keyword evidence="7" id="KW-1185">Reference proteome</keyword>
<dbReference type="GO" id="GO:0005886">
    <property type="term" value="C:plasma membrane"/>
    <property type="evidence" value="ECO:0007669"/>
    <property type="project" value="TreeGrafter"/>
</dbReference>
<dbReference type="PROSITE" id="PS50214">
    <property type="entry name" value="DISINTEGRIN_2"/>
    <property type="match status" value="1"/>
</dbReference>
<sequence>MSYRDRLSNYEIVRIDSFLSTGLIHPNFHQFIEDGTGKSTLIPFTIEDFYEGHLIGEPRNRVVLSRLPSGGYIGTIYIKGGSIHLEPIVIHEDNADERDILVYRSLNVNFSRFTSSFNFDRVLYAPYSFEVSIYLEYVIRLTVINLGQGSSPNTYSKSFDLLFRRKKRQLVSVENEKRNRCPLKIVADYKFYSIVGKNSTALTTRYIVNMVARVNEIFNRVNWDEQKEDMISERGRFFNMGFAIKELKILDKPNANVGHYNAIDFINSGLWKSDRLLEAFTRFESSRDFCLVHLLTAQSFADKAAIGLAYVADLRSGTGGICSDSGILADRHVTFNTVFTSAVGNSGTQDYPLVTREAEIVVAHEYGHSWGAPHDGMERQPEDRENSCTPEYKDGGNYIMNMYAQNGYDPNNNRRWLRCFEEEKSSFCGNGVVEDGEQCDEGAKLPDNNGVTACCTGECKLAPKAVCSPKNHPCCTWDCSYHNASHICLPANEWQCKGAAYCSGLSGECPLAPPIRDGSPCVEDGECKAGRCLPYCERSDIGKKTCICEEVDLSCRRCCRSENVTSKCEPQEGAADLKDGTWCVRGYCKNSKCLNEVADFITNSLGVLSDGSRIWPFVQSNIVGIIVVLSLCVWCPVGCWIAKVNITSNSCCDKLGELSFVSITAYILQHASQRYDHGGLLHCIPSIPYRTSTPPSATPFITANTLHPVVVRNCFKRNPWKHFQSYGKNYNVMNGAVVYKDEEVAKLEGIETIEYLESLYVEPKLDLGIHHIPPNEQFQYIYGSIYKIRGNDDAWLIKSDDRELRILTTFTIQSTICAALNSRKCLHWVFGVDSMGKVRFSIFCQNPFVYSAVKVIGCPLSREQRDLFRQIFDFALDSEFVPSLDPSLVRLNFVGVEGRGDSQTSYLVEIVMNHKVTVLYQLSSGRIFYVENGRTKKMKSMDEARRMLLNRRQEDCTYIIKEMHKTGQLMYIPSITIYRSHLSSFFCGVYYGGTASSQWYILVCQCYGYYGEGYFCIYYVDIMCRDAIILYVRECQRKDGGFAAAENHDSHLLHTLSAVQILIILNAIDEFDVDAISRYVKSLQNDDGSFGGDYSSSLLPNVRKELKNSSNIYLGNVNIRFFFVLIFNLYYLYYIKNAMKTFIYACQDDEAGGFADRPGDYPDPFHTLFGLAGLSLFGETALSIVDAVFCMTKRSLKGKSLC</sequence>
<dbReference type="PROSITE" id="PS50215">
    <property type="entry name" value="ADAM_MEPRO"/>
    <property type="match status" value="1"/>
</dbReference>
<dbReference type="InterPro" id="IPR036436">
    <property type="entry name" value="Disintegrin_dom_sf"/>
</dbReference>
<dbReference type="InterPro" id="IPR051489">
    <property type="entry name" value="ADAM_Metalloproteinase"/>
</dbReference>
<dbReference type="InterPro" id="IPR032029">
    <property type="entry name" value="ADAM17_MPD"/>
</dbReference>
<feature type="binding site" evidence="3">
    <location>
        <position position="368"/>
    </location>
    <ligand>
        <name>Zn(2+)</name>
        <dbReference type="ChEBI" id="CHEBI:29105"/>
        <note>catalytic</note>
    </ligand>
</feature>
<dbReference type="Proteomes" id="UP000095283">
    <property type="component" value="Unplaced"/>
</dbReference>
<comment type="caution">
    <text evidence="3">Lacks conserved residue(s) required for the propagation of feature annotation.</text>
</comment>
<keyword evidence="3" id="KW-0862">Zinc</keyword>
<protein>
    <submittedName>
        <fullName evidence="8">Peptidase M12B domain-containing protein</fullName>
    </submittedName>
</protein>
<evidence type="ECO:0000259" key="6">
    <source>
        <dbReference type="PROSITE" id="PS50215"/>
    </source>
</evidence>
<dbReference type="InterPro" id="IPR001762">
    <property type="entry name" value="Disintegrin_dom"/>
</dbReference>
<dbReference type="Pfam" id="PF00432">
    <property type="entry name" value="Prenyltrans"/>
    <property type="match status" value="2"/>
</dbReference>
<dbReference type="SUPFAM" id="SSF55486">
    <property type="entry name" value="Metalloproteases ('zincins'), catalytic domain"/>
    <property type="match status" value="1"/>
</dbReference>
<dbReference type="GO" id="GO:0046872">
    <property type="term" value="F:metal ion binding"/>
    <property type="evidence" value="ECO:0007669"/>
    <property type="project" value="UniProtKB-KW"/>
</dbReference>
<feature type="binding site" evidence="3">
    <location>
        <position position="374"/>
    </location>
    <ligand>
        <name>Zn(2+)</name>
        <dbReference type="ChEBI" id="CHEBI:29105"/>
        <note>catalytic</note>
    </ligand>
</feature>
<dbReference type="AlphaFoldDB" id="A0A1I7XW17"/>
<dbReference type="InterPro" id="IPR008930">
    <property type="entry name" value="Terpenoid_cyclase/PrenylTrfase"/>
</dbReference>
<evidence type="ECO:0000313" key="7">
    <source>
        <dbReference type="Proteomes" id="UP000095283"/>
    </source>
</evidence>